<name>A0A381PS22_9ZZZZ</name>
<protein>
    <submittedName>
        <fullName evidence="2">Uncharacterized protein</fullName>
    </submittedName>
</protein>
<proteinExistence type="predicted"/>
<gene>
    <name evidence="2" type="ORF">METZ01_LOCUS22695</name>
</gene>
<dbReference type="AlphaFoldDB" id="A0A381PS22"/>
<evidence type="ECO:0000313" key="2">
    <source>
        <dbReference type="EMBL" id="SUZ69841.1"/>
    </source>
</evidence>
<evidence type="ECO:0000256" key="1">
    <source>
        <dbReference type="SAM" id="Coils"/>
    </source>
</evidence>
<sequence>MSNSLNSEIQTLESKLKMLVSKLDQLESDYKKINEDYTKLEVSIAIKNYQLKKQSVQSSFSSENFNADQKENKIIKEKIDSTIIEIEELINNLN</sequence>
<organism evidence="2">
    <name type="scientific">marine metagenome</name>
    <dbReference type="NCBI Taxonomy" id="408172"/>
    <lineage>
        <taxon>unclassified sequences</taxon>
        <taxon>metagenomes</taxon>
        <taxon>ecological metagenomes</taxon>
    </lineage>
</organism>
<feature type="coiled-coil region" evidence="1">
    <location>
        <begin position="2"/>
        <end position="43"/>
    </location>
</feature>
<keyword evidence="1" id="KW-0175">Coiled coil</keyword>
<reference evidence="2" key="1">
    <citation type="submission" date="2018-05" db="EMBL/GenBank/DDBJ databases">
        <authorList>
            <person name="Lanie J.A."/>
            <person name="Ng W.-L."/>
            <person name="Kazmierczak K.M."/>
            <person name="Andrzejewski T.M."/>
            <person name="Davidsen T.M."/>
            <person name="Wayne K.J."/>
            <person name="Tettelin H."/>
            <person name="Glass J.I."/>
            <person name="Rusch D."/>
            <person name="Podicherti R."/>
            <person name="Tsui H.-C.T."/>
            <person name="Winkler M.E."/>
        </authorList>
    </citation>
    <scope>NUCLEOTIDE SEQUENCE</scope>
</reference>
<dbReference type="SUPFAM" id="SSF57997">
    <property type="entry name" value="Tropomyosin"/>
    <property type="match status" value="1"/>
</dbReference>
<accession>A0A381PS22</accession>
<dbReference type="EMBL" id="UINC01001072">
    <property type="protein sequence ID" value="SUZ69841.1"/>
    <property type="molecule type" value="Genomic_DNA"/>
</dbReference>